<dbReference type="GO" id="GO:0009368">
    <property type="term" value="C:endopeptidase Clp complex"/>
    <property type="evidence" value="ECO:0007669"/>
    <property type="project" value="TreeGrafter"/>
</dbReference>
<organism evidence="4 5">
    <name type="scientific">Micavibrio aeruginosavorus</name>
    <dbReference type="NCBI Taxonomy" id="349221"/>
    <lineage>
        <taxon>Bacteria</taxon>
        <taxon>Pseudomonadati</taxon>
        <taxon>Bdellovibrionota</taxon>
        <taxon>Bdellovibrionia</taxon>
        <taxon>Bdellovibrionales</taxon>
        <taxon>Pseudobdellovibrionaceae</taxon>
        <taxon>Micavibrio</taxon>
    </lineage>
</organism>
<dbReference type="AlphaFoldDB" id="A0A7T5R0K9"/>
<dbReference type="InterPro" id="IPR001907">
    <property type="entry name" value="ClpP"/>
</dbReference>
<evidence type="ECO:0000313" key="4">
    <source>
        <dbReference type="EMBL" id="QQG35259.1"/>
    </source>
</evidence>
<dbReference type="EMBL" id="CP066681">
    <property type="protein sequence ID" value="QQG35259.1"/>
    <property type="molecule type" value="Genomic_DNA"/>
</dbReference>
<evidence type="ECO:0000256" key="3">
    <source>
        <dbReference type="SAM" id="SignalP"/>
    </source>
</evidence>
<evidence type="ECO:0000256" key="2">
    <source>
        <dbReference type="RuleBase" id="RU003567"/>
    </source>
</evidence>
<dbReference type="InterPro" id="IPR029045">
    <property type="entry name" value="ClpP/crotonase-like_dom_sf"/>
</dbReference>
<proteinExistence type="inferred from homology"/>
<keyword evidence="4" id="KW-0378">Hydrolase</keyword>
<dbReference type="PANTHER" id="PTHR10381">
    <property type="entry name" value="ATP-DEPENDENT CLP PROTEASE PROTEOLYTIC SUBUNIT"/>
    <property type="match status" value="1"/>
</dbReference>
<dbReference type="InterPro" id="IPR023562">
    <property type="entry name" value="ClpP/TepA"/>
</dbReference>
<protein>
    <recommendedName>
        <fullName evidence="2">ATP-dependent Clp protease proteolytic subunit</fullName>
    </recommendedName>
</protein>
<feature type="chain" id="PRO_5032771026" description="ATP-dependent Clp protease proteolytic subunit" evidence="3">
    <location>
        <begin position="26"/>
        <end position="225"/>
    </location>
</feature>
<dbReference type="PANTHER" id="PTHR10381:SF11">
    <property type="entry name" value="ATP-DEPENDENT CLP PROTEASE PROTEOLYTIC SUBUNIT, MITOCHONDRIAL"/>
    <property type="match status" value="1"/>
</dbReference>
<dbReference type="SUPFAM" id="SSF52096">
    <property type="entry name" value="ClpP/crotonase"/>
    <property type="match status" value="1"/>
</dbReference>
<sequence length="225" mass="24187">MIGTSIKKGAIALSLAFMVAAQAGAAAPAVPAVPTDPADYEFRVGRVVRLTGAVDRDSAIQVIQRLKYLDENNPGKKDITLVINSGGGDVEQGMAIYDTIRTLRSDVSTVCEGRAMSMAAVLLAAGTPGKRKALPSCHIMLHQISASNSGKMSDMMLDHHEFMKMNEALMDTVSRHTNRLKADVKKALKDDYYLNPEAAREIGVIDEVVTGRVPLPQEGARPMPL</sequence>
<dbReference type="GO" id="GO:0004252">
    <property type="term" value="F:serine-type endopeptidase activity"/>
    <property type="evidence" value="ECO:0007669"/>
    <property type="project" value="InterPro"/>
</dbReference>
<dbReference type="GO" id="GO:0006515">
    <property type="term" value="P:protein quality control for misfolded or incompletely synthesized proteins"/>
    <property type="evidence" value="ECO:0007669"/>
    <property type="project" value="TreeGrafter"/>
</dbReference>
<dbReference type="Pfam" id="PF00574">
    <property type="entry name" value="CLP_protease"/>
    <property type="match status" value="1"/>
</dbReference>
<dbReference type="Gene3D" id="3.90.226.10">
    <property type="entry name" value="2-enoyl-CoA Hydratase, Chain A, domain 1"/>
    <property type="match status" value="1"/>
</dbReference>
<dbReference type="GO" id="GO:0051117">
    <property type="term" value="F:ATPase binding"/>
    <property type="evidence" value="ECO:0007669"/>
    <property type="project" value="TreeGrafter"/>
</dbReference>
<keyword evidence="4" id="KW-0645">Protease</keyword>
<gene>
    <name evidence="4" type="ORF">HYS17_06760</name>
</gene>
<name>A0A7T5R0K9_9BACT</name>
<reference evidence="4 5" key="1">
    <citation type="submission" date="2020-07" db="EMBL/GenBank/DDBJ databases">
        <title>Huge and variable diversity of episymbiotic CPR bacteria and DPANN archaea in groundwater ecosystems.</title>
        <authorList>
            <person name="He C.Y."/>
            <person name="Keren R."/>
            <person name="Whittaker M."/>
            <person name="Farag I.F."/>
            <person name="Doudna J."/>
            <person name="Cate J.H.D."/>
            <person name="Banfield J.F."/>
        </authorList>
    </citation>
    <scope>NUCLEOTIDE SEQUENCE [LARGE SCALE GENOMIC DNA]</scope>
    <source>
        <strain evidence="4">NC_groundwater_70_Ag_B-0.1um_54_66</strain>
    </source>
</reference>
<comment type="similarity">
    <text evidence="1 2">Belongs to the peptidase S14 family.</text>
</comment>
<keyword evidence="3" id="KW-0732">Signal</keyword>
<dbReference type="Proteomes" id="UP000595362">
    <property type="component" value="Chromosome"/>
</dbReference>
<dbReference type="PRINTS" id="PR00127">
    <property type="entry name" value="CLPPROTEASEP"/>
</dbReference>
<dbReference type="GO" id="GO:0004176">
    <property type="term" value="F:ATP-dependent peptidase activity"/>
    <property type="evidence" value="ECO:0007669"/>
    <property type="project" value="InterPro"/>
</dbReference>
<evidence type="ECO:0000313" key="5">
    <source>
        <dbReference type="Proteomes" id="UP000595362"/>
    </source>
</evidence>
<feature type="signal peptide" evidence="3">
    <location>
        <begin position="1"/>
        <end position="25"/>
    </location>
</feature>
<dbReference type="CDD" id="cd07017">
    <property type="entry name" value="S14_ClpP_2"/>
    <property type="match status" value="1"/>
</dbReference>
<evidence type="ECO:0000256" key="1">
    <source>
        <dbReference type="ARBA" id="ARBA00007039"/>
    </source>
</evidence>
<accession>A0A7T5R0K9</accession>